<evidence type="ECO:0000313" key="2">
    <source>
        <dbReference type="Proteomes" id="UP000324222"/>
    </source>
</evidence>
<accession>A0A5B7JJU8</accession>
<sequence length="82" mass="9507">MYSCRCRPSDPRELPTHPYAYPALMRLTRGGWCIEGVNKESSERFVPLGQDHVRSYSMWKYSKCVSVRAGRRLGPRTARRGM</sequence>
<name>A0A5B7JJU8_PORTR</name>
<comment type="caution">
    <text evidence="1">The sequence shown here is derived from an EMBL/GenBank/DDBJ whole genome shotgun (WGS) entry which is preliminary data.</text>
</comment>
<gene>
    <name evidence="1" type="ORF">E2C01_093708</name>
</gene>
<dbReference type="AlphaFoldDB" id="A0A5B7JJU8"/>
<dbReference type="EMBL" id="VSRR010113669">
    <property type="protein sequence ID" value="MPC98341.1"/>
    <property type="molecule type" value="Genomic_DNA"/>
</dbReference>
<reference evidence="1 2" key="1">
    <citation type="submission" date="2019-05" db="EMBL/GenBank/DDBJ databases">
        <title>Another draft genome of Portunus trituberculatus and its Hox gene families provides insights of decapod evolution.</title>
        <authorList>
            <person name="Jeong J.-H."/>
            <person name="Song I."/>
            <person name="Kim S."/>
            <person name="Choi T."/>
            <person name="Kim D."/>
            <person name="Ryu S."/>
            <person name="Kim W."/>
        </authorList>
    </citation>
    <scope>NUCLEOTIDE SEQUENCE [LARGE SCALE GENOMIC DNA]</scope>
    <source>
        <tissue evidence="1">Muscle</tissue>
    </source>
</reference>
<evidence type="ECO:0000313" key="1">
    <source>
        <dbReference type="EMBL" id="MPC98341.1"/>
    </source>
</evidence>
<protein>
    <submittedName>
        <fullName evidence="1">Uncharacterized protein</fullName>
    </submittedName>
</protein>
<keyword evidence="2" id="KW-1185">Reference proteome</keyword>
<proteinExistence type="predicted"/>
<organism evidence="1 2">
    <name type="scientific">Portunus trituberculatus</name>
    <name type="common">Swimming crab</name>
    <name type="synonym">Neptunus trituberculatus</name>
    <dbReference type="NCBI Taxonomy" id="210409"/>
    <lineage>
        <taxon>Eukaryota</taxon>
        <taxon>Metazoa</taxon>
        <taxon>Ecdysozoa</taxon>
        <taxon>Arthropoda</taxon>
        <taxon>Crustacea</taxon>
        <taxon>Multicrustacea</taxon>
        <taxon>Malacostraca</taxon>
        <taxon>Eumalacostraca</taxon>
        <taxon>Eucarida</taxon>
        <taxon>Decapoda</taxon>
        <taxon>Pleocyemata</taxon>
        <taxon>Brachyura</taxon>
        <taxon>Eubrachyura</taxon>
        <taxon>Portunoidea</taxon>
        <taxon>Portunidae</taxon>
        <taxon>Portuninae</taxon>
        <taxon>Portunus</taxon>
    </lineage>
</organism>
<dbReference type="Proteomes" id="UP000324222">
    <property type="component" value="Unassembled WGS sequence"/>
</dbReference>